<evidence type="ECO:0000256" key="2">
    <source>
        <dbReference type="SAM" id="Phobius"/>
    </source>
</evidence>
<dbReference type="PROSITE" id="PS51352">
    <property type="entry name" value="THIOREDOXIN_2"/>
    <property type="match status" value="1"/>
</dbReference>
<dbReference type="PANTHER" id="PTHR13887:SF55">
    <property type="entry name" value="SLR0313 PROTEIN"/>
    <property type="match status" value="1"/>
</dbReference>
<keyword evidence="2" id="KW-0812">Transmembrane</keyword>
<comment type="similarity">
    <text evidence="1">Belongs to the thioredoxin family. DsbA subfamily.</text>
</comment>
<evidence type="ECO:0000313" key="4">
    <source>
        <dbReference type="EMBL" id="SDQ03179.1"/>
    </source>
</evidence>
<dbReference type="AlphaFoldDB" id="A0A1H0XK25"/>
<dbReference type="GO" id="GO:0016853">
    <property type="term" value="F:isomerase activity"/>
    <property type="evidence" value="ECO:0007669"/>
    <property type="project" value="UniProtKB-KW"/>
</dbReference>
<dbReference type="InterPro" id="IPR013766">
    <property type="entry name" value="Thioredoxin_domain"/>
</dbReference>
<dbReference type="Pfam" id="PF13462">
    <property type="entry name" value="Thioredoxin_4"/>
    <property type="match status" value="1"/>
</dbReference>
<dbReference type="InterPro" id="IPR036249">
    <property type="entry name" value="Thioredoxin-like_sf"/>
</dbReference>
<dbReference type="EMBL" id="FNKH01000001">
    <property type="protein sequence ID" value="SDQ03179.1"/>
    <property type="molecule type" value="Genomic_DNA"/>
</dbReference>
<evidence type="ECO:0000259" key="3">
    <source>
        <dbReference type="PROSITE" id="PS51352"/>
    </source>
</evidence>
<keyword evidence="2" id="KW-0472">Membrane</keyword>
<reference evidence="4 5" key="1">
    <citation type="submission" date="2016-10" db="EMBL/GenBank/DDBJ databases">
        <authorList>
            <person name="de Groot N.N."/>
        </authorList>
    </citation>
    <scope>NUCLEOTIDE SEQUENCE [LARGE SCALE GENOMIC DNA]</scope>
    <source>
        <strain evidence="4 5">DSM 20117</strain>
    </source>
</reference>
<protein>
    <submittedName>
        <fullName evidence="4">Protein-disulfide isomerase</fullName>
    </submittedName>
</protein>
<dbReference type="InterPro" id="IPR012336">
    <property type="entry name" value="Thioredoxin-like_fold"/>
</dbReference>
<accession>A0A1H0XK25</accession>
<dbReference type="Gene3D" id="3.40.30.10">
    <property type="entry name" value="Glutaredoxin"/>
    <property type="match status" value="1"/>
</dbReference>
<dbReference type="PANTHER" id="PTHR13887">
    <property type="entry name" value="GLUTATHIONE S-TRANSFERASE KAPPA"/>
    <property type="match status" value="1"/>
</dbReference>
<keyword evidence="5" id="KW-1185">Reference proteome</keyword>
<feature type="transmembrane region" description="Helical" evidence="2">
    <location>
        <begin position="16"/>
        <end position="36"/>
    </location>
</feature>
<evidence type="ECO:0000256" key="1">
    <source>
        <dbReference type="ARBA" id="ARBA00005791"/>
    </source>
</evidence>
<keyword evidence="2" id="KW-1133">Transmembrane helix</keyword>
<evidence type="ECO:0000313" key="5">
    <source>
        <dbReference type="Proteomes" id="UP000181917"/>
    </source>
</evidence>
<dbReference type="Proteomes" id="UP000181917">
    <property type="component" value="Unassembled WGS sequence"/>
</dbReference>
<gene>
    <name evidence="4" type="ORF">SAMN04489742_0036</name>
</gene>
<dbReference type="STRING" id="37928.SAMN04489742_0036"/>
<proteinExistence type="inferred from homology"/>
<keyword evidence="4" id="KW-0413">Isomerase</keyword>
<name>A0A1H0XK25_9MICC</name>
<feature type="domain" description="Thioredoxin" evidence="3">
    <location>
        <begin position="33"/>
        <end position="223"/>
    </location>
</feature>
<dbReference type="SUPFAM" id="SSF52833">
    <property type="entry name" value="Thioredoxin-like"/>
    <property type="match status" value="1"/>
</dbReference>
<sequence length="225" mass="24504">MSTSTTGMDKTKKAKIALWILLGLIVIGGIIGFTVARNAVTVAEPTGGGQVVREDSRVLSQAPDEKAQFVEFLDFECESCLAAYPFVEELRAEYGDNVTFINRYFPLPGHKNSMNAALSVEAAAQQGQYEAMYRKMFDTQKQWGESSDDQSALFRTYAEDLGLDMAAYDAAVADPATRERIEVDKADGQALGVSGTPTFYLDGKLLEPKTLDEFRSLVEAAANGS</sequence>
<organism evidence="4 5">
    <name type="scientific">Crystallibacter crystallopoietes</name>
    <dbReference type="NCBI Taxonomy" id="37928"/>
    <lineage>
        <taxon>Bacteria</taxon>
        <taxon>Bacillati</taxon>
        <taxon>Actinomycetota</taxon>
        <taxon>Actinomycetes</taxon>
        <taxon>Micrococcales</taxon>
        <taxon>Micrococcaceae</taxon>
        <taxon>Crystallibacter</taxon>
    </lineage>
</organism>